<dbReference type="Pfam" id="PF09286">
    <property type="entry name" value="Pro-kuma_activ"/>
    <property type="match status" value="1"/>
</dbReference>
<dbReference type="InParanoid" id="A0A2T2ZTD3"/>
<keyword evidence="10 15" id="KW-0720">Serine protease</keyword>
<keyword evidence="11 15" id="KW-0106">Calcium</keyword>
<feature type="active site" description="Charge relay system" evidence="15">
    <location>
        <position position="299"/>
    </location>
</feature>
<evidence type="ECO:0000313" key="19">
    <source>
        <dbReference type="Proteomes" id="UP000241462"/>
    </source>
</evidence>
<evidence type="ECO:0000256" key="14">
    <source>
        <dbReference type="ARBA" id="ARBA00023180"/>
    </source>
</evidence>
<sequence length="607" mass="61794">MEALDAVPTGWARASPALASDRLTLHIALAHANSSGLEALVHALSDPASPQYGHHLSHEELSAHVAPSAEAVGAVGGWLAQHGIKMAGNGGGGGGDDEGSDGDSGTASQRNEWLIVHTNASTANALLGADFAWYNDGVGNSLRLRTLSYSVPDAIAPYVDLVQPTTRFGKLAASHKPVLVAETTVVGEDGQQVTELTVGGKVHQRPHTAAASTAGFCNTTVTPACLKAMYNIHYTASAADAGTVAFASYLGQAARYADLALFESAQAPDAVGQNISVETFNGGVNEQSIVHSSVEANLDAQYVVAISHPIPVVEYITGASPLVPSLDNGYPSTNEPYLAFLVALLAEPASSLPHTLTTSYGEEEQSVPRAYALKVCNLFLQLGLRGVSVVFSSGDAGPGDACTSNADNTTTAFAPNFPAGCPYVTSVGATTGSSPERGAAFSGGGFSIYHARPAWQQDAVAGYLAAIGDTYAGLYNASGRGIPDVAAQGEQYLIIDDGRGAAISGTSASAPTFAGVVALLNAARRAQGQSGLGFLNPWLYQVAAQQAGLADITTGFSAGCVGGGGSGGLPVLGARWNCTLGWDPVTGLGTPRFGALLEIAAPGTKNA</sequence>
<gene>
    <name evidence="18" type="ORF">BD289DRAFT_398987</name>
</gene>
<feature type="binding site" evidence="15">
    <location>
        <position position="581"/>
    </location>
    <ligand>
        <name>Ca(2+)</name>
        <dbReference type="ChEBI" id="CHEBI:29108"/>
    </ligand>
</feature>
<evidence type="ECO:0000256" key="5">
    <source>
        <dbReference type="ARBA" id="ARBA00022525"/>
    </source>
</evidence>
<keyword evidence="19" id="KW-1185">Reference proteome</keyword>
<comment type="catalytic activity">
    <reaction evidence="1">
        <text>Release of an N-terminal tripeptide from a polypeptide.</text>
        <dbReference type="EC" id="3.4.14.10"/>
    </reaction>
</comment>
<reference evidence="18 19" key="1">
    <citation type="journal article" date="2018" name="Mycol. Prog.">
        <title>Coniella lustricola, a new species from submerged detritus.</title>
        <authorList>
            <person name="Raudabaugh D.B."/>
            <person name="Iturriaga T."/>
            <person name="Carver A."/>
            <person name="Mondo S."/>
            <person name="Pangilinan J."/>
            <person name="Lipzen A."/>
            <person name="He G."/>
            <person name="Amirebrahimi M."/>
            <person name="Grigoriev I.V."/>
            <person name="Miller A.N."/>
        </authorList>
    </citation>
    <scope>NUCLEOTIDE SEQUENCE [LARGE SCALE GENOMIC DNA]</scope>
    <source>
        <strain evidence="18 19">B22-T-1</strain>
    </source>
</reference>
<evidence type="ECO:0000256" key="6">
    <source>
        <dbReference type="ARBA" id="ARBA00022670"/>
    </source>
</evidence>
<feature type="binding site" evidence="15">
    <location>
        <position position="551"/>
    </location>
    <ligand>
        <name>Ca(2+)</name>
        <dbReference type="ChEBI" id="CHEBI:29108"/>
    </ligand>
</feature>
<keyword evidence="13" id="KW-0865">Zymogen</keyword>
<evidence type="ECO:0000256" key="3">
    <source>
        <dbReference type="ARBA" id="ARBA00004239"/>
    </source>
</evidence>
<dbReference type="InterPro" id="IPR015366">
    <property type="entry name" value="S53_propep"/>
</dbReference>
<dbReference type="EC" id="3.4.14.10" evidence="4"/>
<dbReference type="Pfam" id="PF00082">
    <property type="entry name" value="Peptidase_S8"/>
    <property type="match status" value="1"/>
</dbReference>
<feature type="binding site" evidence="15">
    <location>
        <position position="552"/>
    </location>
    <ligand>
        <name>Ca(2+)</name>
        <dbReference type="ChEBI" id="CHEBI:29108"/>
    </ligand>
</feature>
<dbReference type="EMBL" id="KZ678730">
    <property type="protein sequence ID" value="PSR76071.1"/>
    <property type="molecule type" value="Genomic_DNA"/>
</dbReference>
<dbReference type="CDD" id="cd11377">
    <property type="entry name" value="Pro-peptidase_S53"/>
    <property type="match status" value="1"/>
</dbReference>
<dbReference type="GO" id="GO:0006508">
    <property type="term" value="P:proteolysis"/>
    <property type="evidence" value="ECO:0007669"/>
    <property type="project" value="UniProtKB-KW"/>
</dbReference>
<keyword evidence="6 15" id="KW-0645">Protease</keyword>
<dbReference type="PROSITE" id="PS51695">
    <property type="entry name" value="SEDOLISIN"/>
    <property type="match status" value="1"/>
</dbReference>
<dbReference type="GO" id="GO:0046872">
    <property type="term" value="F:metal ion binding"/>
    <property type="evidence" value="ECO:0007669"/>
    <property type="project" value="UniProtKB-UniRule"/>
</dbReference>
<evidence type="ECO:0000256" key="4">
    <source>
        <dbReference type="ARBA" id="ARBA00012462"/>
    </source>
</evidence>
<feature type="binding site" evidence="15">
    <location>
        <position position="583"/>
    </location>
    <ligand>
        <name>Ca(2+)</name>
        <dbReference type="ChEBI" id="CHEBI:29108"/>
    </ligand>
</feature>
<comment type="subcellular location">
    <subcellularLocation>
        <location evidence="3">Secreted</location>
        <location evidence="3">Extracellular space</location>
    </subcellularLocation>
</comment>
<evidence type="ECO:0000259" key="17">
    <source>
        <dbReference type="PROSITE" id="PS51695"/>
    </source>
</evidence>
<feature type="domain" description="Peptidase S53" evidence="17">
    <location>
        <begin position="220"/>
        <end position="603"/>
    </location>
</feature>
<comment type="cofactor">
    <cofactor evidence="15">
        <name>Ca(2+)</name>
        <dbReference type="ChEBI" id="CHEBI:29108"/>
    </cofactor>
    <text evidence="15">Binds 1 Ca(2+) ion per subunit.</text>
</comment>
<organism evidence="18 19">
    <name type="scientific">Coniella lustricola</name>
    <dbReference type="NCBI Taxonomy" id="2025994"/>
    <lineage>
        <taxon>Eukaryota</taxon>
        <taxon>Fungi</taxon>
        <taxon>Dikarya</taxon>
        <taxon>Ascomycota</taxon>
        <taxon>Pezizomycotina</taxon>
        <taxon>Sordariomycetes</taxon>
        <taxon>Sordariomycetidae</taxon>
        <taxon>Diaporthales</taxon>
        <taxon>Schizoparmaceae</taxon>
        <taxon>Coniella</taxon>
    </lineage>
</organism>
<dbReference type="InterPro" id="IPR000209">
    <property type="entry name" value="Peptidase_S8/S53_dom"/>
</dbReference>
<dbReference type="InterPro" id="IPR036852">
    <property type="entry name" value="Peptidase_S8/S53_dom_sf"/>
</dbReference>
<dbReference type="GO" id="GO:0005576">
    <property type="term" value="C:extracellular region"/>
    <property type="evidence" value="ECO:0007669"/>
    <property type="project" value="UniProtKB-SubCell"/>
</dbReference>
<keyword evidence="8" id="KW-0732">Signal</keyword>
<keyword evidence="14" id="KW-0325">Glycoprotein</keyword>
<keyword evidence="12" id="KW-0843">Virulence</keyword>
<evidence type="ECO:0000256" key="7">
    <source>
        <dbReference type="ARBA" id="ARBA00022723"/>
    </source>
</evidence>
<dbReference type="PANTHER" id="PTHR14218:SF15">
    <property type="entry name" value="TRIPEPTIDYL-PEPTIDASE 1"/>
    <property type="match status" value="1"/>
</dbReference>
<accession>A0A2T2ZTD3</accession>
<dbReference type="InterPro" id="IPR030400">
    <property type="entry name" value="Sedolisin_dom"/>
</dbReference>
<keyword evidence="5" id="KW-0964">Secreted</keyword>
<dbReference type="FunFam" id="3.40.50.200:FF:000015">
    <property type="entry name" value="Tripeptidyl peptidase A"/>
    <property type="match status" value="1"/>
</dbReference>
<evidence type="ECO:0000256" key="12">
    <source>
        <dbReference type="ARBA" id="ARBA00023026"/>
    </source>
</evidence>
<dbReference type="STRING" id="2025994.A0A2T2ZTD3"/>
<proteinExistence type="predicted"/>
<evidence type="ECO:0000256" key="10">
    <source>
        <dbReference type="ARBA" id="ARBA00022825"/>
    </source>
</evidence>
<evidence type="ECO:0000256" key="9">
    <source>
        <dbReference type="ARBA" id="ARBA00022801"/>
    </source>
</evidence>
<dbReference type="GO" id="GO:0004252">
    <property type="term" value="F:serine-type endopeptidase activity"/>
    <property type="evidence" value="ECO:0007669"/>
    <property type="project" value="UniProtKB-UniRule"/>
</dbReference>
<dbReference type="InterPro" id="IPR050819">
    <property type="entry name" value="Tripeptidyl-peptidase_I"/>
</dbReference>
<dbReference type="AlphaFoldDB" id="A0A2T2ZTD3"/>
<evidence type="ECO:0000256" key="1">
    <source>
        <dbReference type="ARBA" id="ARBA00001910"/>
    </source>
</evidence>
<dbReference type="SMART" id="SM00944">
    <property type="entry name" value="Pro-kuma_activ"/>
    <property type="match status" value="1"/>
</dbReference>
<dbReference type="Proteomes" id="UP000241462">
    <property type="component" value="Unassembled WGS sequence"/>
</dbReference>
<name>A0A2T2ZTD3_9PEZI</name>
<dbReference type="CDD" id="cd04056">
    <property type="entry name" value="Peptidases_S53"/>
    <property type="match status" value="1"/>
</dbReference>
<dbReference type="InterPro" id="IPR023828">
    <property type="entry name" value="Peptidase_S8_Ser-AS"/>
</dbReference>
<dbReference type="GO" id="GO:0008240">
    <property type="term" value="F:tripeptidyl-peptidase activity"/>
    <property type="evidence" value="ECO:0007669"/>
    <property type="project" value="UniProtKB-EC"/>
</dbReference>
<feature type="active site" description="Charge relay system" evidence="15">
    <location>
        <position position="295"/>
    </location>
</feature>
<keyword evidence="9 15" id="KW-0378">Hydrolase</keyword>
<evidence type="ECO:0000256" key="8">
    <source>
        <dbReference type="ARBA" id="ARBA00022729"/>
    </source>
</evidence>
<evidence type="ECO:0000256" key="11">
    <source>
        <dbReference type="ARBA" id="ARBA00022837"/>
    </source>
</evidence>
<dbReference type="SUPFAM" id="SSF54897">
    <property type="entry name" value="Protease propeptides/inhibitors"/>
    <property type="match status" value="1"/>
</dbReference>
<feature type="active site" description="Charge relay system" evidence="15">
    <location>
        <position position="507"/>
    </location>
</feature>
<evidence type="ECO:0000256" key="13">
    <source>
        <dbReference type="ARBA" id="ARBA00023145"/>
    </source>
</evidence>
<evidence type="ECO:0000313" key="18">
    <source>
        <dbReference type="EMBL" id="PSR76071.1"/>
    </source>
</evidence>
<evidence type="ECO:0000256" key="15">
    <source>
        <dbReference type="PROSITE-ProRule" id="PRU01032"/>
    </source>
</evidence>
<feature type="region of interest" description="Disordered" evidence="16">
    <location>
        <begin position="87"/>
        <end position="107"/>
    </location>
</feature>
<protein>
    <recommendedName>
        <fullName evidence="4">tripeptidyl-peptidase II</fullName>
        <ecNumber evidence="4">3.4.14.10</ecNumber>
    </recommendedName>
</protein>
<comment type="function">
    <text evidence="2">Secreted tripeptidyl-peptidase which degrades proteins at acidic pHs and is involved in virulence.</text>
</comment>
<evidence type="ECO:0000256" key="2">
    <source>
        <dbReference type="ARBA" id="ARBA00002451"/>
    </source>
</evidence>
<keyword evidence="7 15" id="KW-0479">Metal-binding</keyword>
<dbReference type="PANTHER" id="PTHR14218">
    <property type="entry name" value="PROTEASE S8 TRIPEPTIDYL PEPTIDASE I CLN2"/>
    <property type="match status" value="1"/>
</dbReference>
<dbReference type="PROSITE" id="PS00138">
    <property type="entry name" value="SUBTILASE_SER"/>
    <property type="match status" value="1"/>
</dbReference>
<dbReference type="Gene3D" id="3.40.50.200">
    <property type="entry name" value="Peptidase S8/S53 domain"/>
    <property type="match status" value="1"/>
</dbReference>
<evidence type="ECO:0000256" key="16">
    <source>
        <dbReference type="SAM" id="MobiDB-lite"/>
    </source>
</evidence>
<dbReference type="OrthoDB" id="409122at2759"/>
<dbReference type="SUPFAM" id="SSF52743">
    <property type="entry name" value="Subtilisin-like"/>
    <property type="match status" value="1"/>
</dbReference>